<name>H8L0Q3_FRAAD</name>
<dbReference type="KEGG" id="fau:Fraau_0837"/>
<dbReference type="STRING" id="767434.Fraau_0837"/>
<reference evidence="3" key="1">
    <citation type="submission" date="2012-02" db="EMBL/GenBank/DDBJ databases">
        <title>The complete genome of Frateuria aurantia DSM 6220.</title>
        <authorList>
            <consortium name="US DOE Joint Genome Institute (JGI-PGF)"/>
            <person name="Lucas S."/>
            <person name="Copeland A."/>
            <person name="Lapidus A."/>
            <person name="Glavina del Rio T."/>
            <person name="Dalin E."/>
            <person name="Tice H."/>
            <person name="Bruce D."/>
            <person name="Goodwin L."/>
            <person name="Pitluck S."/>
            <person name="Peters L."/>
            <person name="Ovchinnikova G."/>
            <person name="Teshima H."/>
            <person name="Kyrpides N."/>
            <person name="Mavromatis K."/>
            <person name="Ivanova N."/>
            <person name="Brettin T."/>
            <person name="Detter J.C."/>
            <person name="Han C."/>
            <person name="Larimer F."/>
            <person name="Land M."/>
            <person name="Hauser L."/>
            <person name="Markowitz V."/>
            <person name="Cheng J.-F."/>
            <person name="Hugenholtz P."/>
            <person name="Woyke T."/>
            <person name="Wu D."/>
            <person name="Brambilla E."/>
            <person name="Klenk H.-P."/>
            <person name="Eisen J.A."/>
        </authorList>
    </citation>
    <scope>NUCLEOTIDE SEQUENCE</scope>
    <source>
        <strain evidence="3">DSM 6220</strain>
    </source>
</reference>
<dbReference type="Proteomes" id="UP000005234">
    <property type="component" value="Chromosome"/>
</dbReference>
<protein>
    <submittedName>
        <fullName evidence="3">Universal stress protein UspA-like protein</fullName>
    </submittedName>
</protein>
<evidence type="ECO:0000313" key="4">
    <source>
        <dbReference type="Proteomes" id="UP000005234"/>
    </source>
</evidence>
<sequence length="154" mass="16307">MPAPLLIAIDGSSRAEALLALAVRQALALAAPVEVICVIDPGYSLGNPDRHPISAEEAVDYPGPAHEQEGAEHVVKAAVQRLQRAGVTACGHVVSGEPEQVICRQAHELGCQLIVLGHRHRRWLARVREASVCHAVIEQAACPVLVLPPHDDGG</sequence>
<evidence type="ECO:0000313" key="3">
    <source>
        <dbReference type="EMBL" id="AFC85308.1"/>
    </source>
</evidence>
<dbReference type="InterPro" id="IPR014729">
    <property type="entry name" value="Rossmann-like_a/b/a_fold"/>
</dbReference>
<dbReference type="PANTHER" id="PTHR46268">
    <property type="entry name" value="STRESS RESPONSE PROTEIN NHAX"/>
    <property type="match status" value="1"/>
</dbReference>
<dbReference type="Pfam" id="PF00582">
    <property type="entry name" value="Usp"/>
    <property type="match status" value="1"/>
</dbReference>
<gene>
    <name evidence="3" type="ordered locus">Fraau_0837</name>
</gene>
<dbReference type="AlphaFoldDB" id="H8L0Q3"/>
<dbReference type="Gene3D" id="3.40.50.620">
    <property type="entry name" value="HUPs"/>
    <property type="match status" value="1"/>
</dbReference>
<keyword evidence="4" id="KW-1185">Reference proteome</keyword>
<dbReference type="PANTHER" id="PTHR46268:SF15">
    <property type="entry name" value="UNIVERSAL STRESS PROTEIN HP_0031"/>
    <property type="match status" value="1"/>
</dbReference>
<accession>H8L0Q3</accession>
<dbReference type="HOGENOM" id="CLU_049301_16_6_6"/>
<dbReference type="CDD" id="cd00293">
    <property type="entry name" value="USP-like"/>
    <property type="match status" value="1"/>
</dbReference>
<feature type="domain" description="UspA" evidence="2">
    <location>
        <begin position="5"/>
        <end position="148"/>
    </location>
</feature>
<dbReference type="RefSeq" id="WP_014402314.1">
    <property type="nucleotide sequence ID" value="NC_017033.1"/>
</dbReference>
<evidence type="ECO:0000256" key="1">
    <source>
        <dbReference type="ARBA" id="ARBA00008791"/>
    </source>
</evidence>
<dbReference type="PRINTS" id="PR01438">
    <property type="entry name" value="UNVRSLSTRESS"/>
</dbReference>
<dbReference type="SUPFAM" id="SSF52402">
    <property type="entry name" value="Adenine nucleotide alpha hydrolases-like"/>
    <property type="match status" value="1"/>
</dbReference>
<comment type="similarity">
    <text evidence="1">Belongs to the universal stress protein A family.</text>
</comment>
<dbReference type="InterPro" id="IPR006016">
    <property type="entry name" value="UspA"/>
</dbReference>
<evidence type="ECO:0000259" key="2">
    <source>
        <dbReference type="Pfam" id="PF00582"/>
    </source>
</evidence>
<organism evidence="3 4">
    <name type="scientific">Frateuria aurantia (strain ATCC 33424 / DSM 6220 / KCTC 2777 / LMG 1558 / NBRC 3245 / NCIMB 13370)</name>
    <name type="common">Acetobacter aurantius</name>
    <dbReference type="NCBI Taxonomy" id="767434"/>
    <lineage>
        <taxon>Bacteria</taxon>
        <taxon>Pseudomonadati</taxon>
        <taxon>Pseudomonadota</taxon>
        <taxon>Gammaproteobacteria</taxon>
        <taxon>Lysobacterales</taxon>
        <taxon>Rhodanobacteraceae</taxon>
        <taxon>Frateuria</taxon>
    </lineage>
</organism>
<dbReference type="OrthoDB" id="5781119at2"/>
<dbReference type="eggNOG" id="COG0589">
    <property type="taxonomic scope" value="Bacteria"/>
</dbReference>
<dbReference type="EMBL" id="CP003350">
    <property type="protein sequence ID" value="AFC85308.1"/>
    <property type="molecule type" value="Genomic_DNA"/>
</dbReference>
<proteinExistence type="inferred from homology"/>
<dbReference type="InterPro" id="IPR006015">
    <property type="entry name" value="Universal_stress_UspA"/>
</dbReference>